<name>A0A2A9NBM2_9AGAR</name>
<dbReference type="EMBL" id="KZ302318">
    <property type="protein sequence ID" value="PFH45651.1"/>
    <property type="molecule type" value="Genomic_DNA"/>
</dbReference>
<sequence length="307" mass="35672">MINSYHNFKIPIPESTTNGLIKSITARPLLQNLLQDVSALSSHVNNMQMVQLACLPVIPAREEYVYLTECSKHVALESKILEYLIEQLSIIKRQNDKFSLAYMNLHGWGHMGGVGVGQAGTGAWGVLEDNDENINQNIHHYFSRNFIFNTVLEKNQVSSSMHLSPFKKVNKTPTNSGTSFYYIVPGYKLTKDEVKKVHSMNFYVKDYTKWVWTKKSSQKPIDKKDISRPHPLGQPCSVKAPIYYDNHICLYRKFVNRIKMGNHVYLYRRHLIKENKKCNRQIAQWRAKERASQKEQDKAWNILQRLK</sequence>
<dbReference type="Proteomes" id="UP000242287">
    <property type="component" value="Unassembled WGS sequence"/>
</dbReference>
<reference evidence="1 2" key="1">
    <citation type="submission" date="2014-02" db="EMBL/GenBank/DDBJ databases">
        <title>Transposable element dynamics among asymbiotic and ectomycorrhizal Amanita fungi.</title>
        <authorList>
            <consortium name="DOE Joint Genome Institute"/>
            <person name="Hess J."/>
            <person name="Skrede I."/>
            <person name="Wolfe B."/>
            <person name="LaButti K."/>
            <person name="Ohm R.A."/>
            <person name="Grigoriev I.V."/>
            <person name="Pringle A."/>
        </authorList>
    </citation>
    <scope>NUCLEOTIDE SEQUENCE [LARGE SCALE GENOMIC DNA]</scope>
    <source>
        <strain evidence="1 2">SKay4041</strain>
    </source>
</reference>
<keyword evidence="2" id="KW-1185">Reference proteome</keyword>
<dbReference type="AlphaFoldDB" id="A0A2A9NBM2"/>
<organism evidence="1 2">
    <name type="scientific">Amanita thiersii Skay4041</name>
    <dbReference type="NCBI Taxonomy" id="703135"/>
    <lineage>
        <taxon>Eukaryota</taxon>
        <taxon>Fungi</taxon>
        <taxon>Dikarya</taxon>
        <taxon>Basidiomycota</taxon>
        <taxon>Agaricomycotina</taxon>
        <taxon>Agaricomycetes</taxon>
        <taxon>Agaricomycetidae</taxon>
        <taxon>Agaricales</taxon>
        <taxon>Pluteineae</taxon>
        <taxon>Amanitaceae</taxon>
        <taxon>Amanita</taxon>
    </lineage>
</organism>
<evidence type="ECO:0000313" key="1">
    <source>
        <dbReference type="EMBL" id="PFH45651.1"/>
    </source>
</evidence>
<proteinExistence type="predicted"/>
<protein>
    <submittedName>
        <fullName evidence="1">Uncharacterized protein</fullName>
    </submittedName>
</protein>
<gene>
    <name evidence="1" type="ORF">AMATHDRAFT_8856</name>
</gene>
<evidence type="ECO:0000313" key="2">
    <source>
        <dbReference type="Proteomes" id="UP000242287"/>
    </source>
</evidence>
<accession>A0A2A9NBM2</accession>